<gene>
    <name evidence="1" type="ORF">JCM19239_3261</name>
</gene>
<dbReference type="EMBL" id="BBMS01000032">
    <property type="protein sequence ID" value="GAL27657.1"/>
    <property type="molecule type" value="Genomic_DNA"/>
</dbReference>
<keyword evidence="2" id="KW-1185">Reference proteome</keyword>
<protein>
    <submittedName>
        <fullName evidence="1">Uncharacterized protein</fullName>
    </submittedName>
</protein>
<organism evidence="1 2">
    <name type="scientific">Vibrio variabilis</name>
    <dbReference type="NCBI Taxonomy" id="990271"/>
    <lineage>
        <taxon>Bacteria</taxon>
        <taxon>Pseudomonadati</taxon>
        <taxon>Pseudomonadota</taxon>
        <taxon>Gammaproteobacteria</taxon>
        <taxon>Vibrionales</taxon>
        <taxon>Vibrionaceae</taxon>
        <taxon>Vibrio</taxon>
    </lineage>
</organism>
<proteinExistence type="predicted"/>
<evidence type="ECO:0000313" key="1">
    <source>
        <dbReference type="EMBL" id="GAL27657.1"/>
    </source>
</evidence>
<sequence>MLIKFDTLVVGLVYFIQVGAMTLLLASPFQAIRLFSIQSFCHNMCLNVQSLALTHANSQSLLSRILR</sequence>
<dbReference type="Proteomes" id="UP000029223">
    <property type="component" value="Unassembled WGS sequence"/>
</dbReference>
<reference evidence="2" key="1">
    <citation type="submission" date="2014-09" db="EMBL/GenBank/DDBJ databases">
        <title>Vibrio variabilis JCM 19239. (C206) whole genome shotgun sequence.</title>
        <authorList>
            <person name="Sawabe T."/>
            <person name="Meirelles P."/>
            <person name="Nakanishi M."/>
            <person name="Sayaka M."/>
            <person name="Hattori M."/>
            <person name="Ohkuma M."/>
        </authorList>
    </citation>
    <scope>NUCLEOTIDE SEQUENCE [LARGE SCALE GENOMIC DNA]</scope>
    <source>
        <strain evidence="2">JCM 19239</strain>
    </source>
</reference>
<comment type="caution">
    <text evidence="1">The sequence shown here is derived from an EMBL/GenBank/DDBJ whole genome shotgun (WGS) entry which is preliminary data.</text>
</comment>
<name>A0ABQ0JFX0_9VIBR</name>
<accession>A0ABQ0JFX0</accession>
<evidence type="ECO:0000313" key="2">
    <source>
        <dbReference type="Proteomes" id="UP000029223"/>
    </source>
</evidence>